<keyword evidence="1" id="KW-0472">Membrane</keyword>
<evidence type="ECO:0000256" key="1">
    <source>
        <dbReference type="SAM" id="Phobius"/>
    </source>
</evidence>
<dbReference type="AlphaFoldDB" id="A0A1I6B126"/>
<evidence type="ECO:0000313" key="2">
    <source>
        <dbReference type="EMBL" id="SFQ74640.1"/>
    </source>
</evidence>
<keyword evidence="3" id="KW-1185">Reference proteome</keyword>
<name>A0A1I6B126_9BACI</name>
<sequence>MIIYITIILAFVLLQLIKEIYPRIHTIVYTIYIFLFLTYILTVFIIPLVSQYINVLPTNLLPVFKLLTFSVVLLFLSQIIEDLLLDYEYTSLASLFTFTTKAILLIVWLNHMQQFYDKFISILGLLS</sequence>
<dbReference type="STRING" id="126156.SAMN05421670_0068"/>
<proteinExistence type="predicted"/>
<keyword evidence="1" id="KW-0812">Transmembrane</keyword>
<feature type="transmembrane region" description="Helical" evidence="1">
    <location>
        <begin position="28"/>
        <end position="49"/>
    </location>
</feature>
<reference evidence="3" key="1">
    <citation type="submission" date="2016-10" db="EMBL/GenBank/DDBJ databases">
        <authorList>
            <person name="Varghese N."/>
            <person name="Submissions S."/>
        </authorList>
    </citation>
    <scope>NUCLEOTIDE SEQUENCE [LARGE SCALE GENOMIC DNA]</scope>
    <source>
        <strain evidence="3">DSM 11706</strain>
    </source>
</reference>
<gene>
    <name evidence="2" type="ORF">SAMN05421670_0068</name>
</gene>
<keyword evidence="1" id="KW-1133">Transmembrane helix</keyword>
<evidence type="ECO:0000313" key="3">
    <source>
        <dbReference type="Proteomes" id="UP000198734"/>
    </source>
</evidence>
<feature type="transmembrane region" description="Helical" evidence="1">
    <location>
        <begin position="92"/>
        <end position="109"/>
    </location>
</feature>
<feature type="transmembrane region" description="Helical" evidence="1">
    <location>
        <begin position="61"/>
        <end position="80"/>
    </location>
</feature>
<dbReference type="EMBL" id="FOXU01000010">
    <property type="protein sequence ID" value="SFQ74640.1"/>
    <property type="molecule type" value="Genomic_DNA"/>
</dbReference>
<protein>
    <submittedName>
        <fullName evidence="2">Uncharacterized protein</fullName>
    </submittedName>
</protein>
<accession>A0A1I6B126</accession>
<dbReference type="Proteomes" id="UP000198734">
    <property type="component" value="Unassembled WGS sequence"/>
</dbReference>
<organism evidence="2 3">
    <name type="scientific">Psychrobacillus psychrotolerans</name>
    <dbReference type="NCBI Taxonomy" id="126156"/>
    <lineage>
        <taxon>Bacteria</taxon>
        <taxon>Bacillati</taxon>
        <taxon>Bacillota</taxon>
        <taxon>Bacilli</taxon>
        <taxon>Bacillales</taxon>
        <taxon>Bacillaceae</taxon>
        <taxon>Psychrobacillus</taxon>
    </lineage>
</organism>